<keyword evidence="4 12" id="KW-0547">Nucleotide-binding</keyword>
<evidence type="ECO:0000256" key="2">
    <source>
        <dbReference type="ARBA" id="ARBA00022553"/>
    </source>
</evidence>
<dbReference type="PANTHER" id="PTHR48013:SF9">
    <property type="entry name" value="DUAL SPECIFICITY MITOGEN-ACTIVATED PROTEIN KINASE KINASE 5"/>
    <property type="match status" value="1"/>
</dbReference>
<keyword evidence="6 12" id="KW-0067">ATP-binding</keyword>
<dbReference type="InterPro" id="IPR000719">
    <property type="entry name" value="Prot_kinase_dom"/>
</dbReference>
<evidence type="ECO:0000256" key="7">
    <source>
        <dbReference type="ARBA" id="ARBA00038035"/>
    </source>
</evidence>
<dbReference type="KEGG" id="gra:105762300"/>
<dbReference type="GO" id="GO:0004674">
    <property type="term" value="F:protein serine/threonine kinase activity"/>
    <property type="evidence" value="ECO:0007669"/>
    <property type="project" value="UniProtKB-KW"/>
</dbReference>
<dbReference type="Gramene" id="KJB53071">
    <property type="protein sequence ID" value="KJB53071"/>
    <property type="gene ID" value="B456_008G291800"/>
</dbReference>
<evidence type="ECO:0000256" key="13">
    <source>
        <dbReference type="RuleBase" id="RU000304"/>
    </source>
</evidence>
<evidence type="ECO:0000313" key="16">
    <source>
        <dbReference type="EMBL" id="MBA0593766.1"/>
    </source>
</evidence>
<evidence type="ECO:0000313" key="15">
    <source>
        <dbReference type="EMBL" id="KJB53071.1"/>
    </source>
</evidence>
<reference evidence="15 17" key="1">
    <citation type="journal article" date="2012" name="Nature">
        <title>Repeated polyploidization of Gossypium genomes and the evolution of spinnable cotton fibres.</title>
        <authorList>
            <person name="Paterson A.H."/>
            <person name="Wendel J.F."/>
            <person name="Gundlach H."/>
            <person name="Guo H."/>
            <person name="Jenkins J."/>
            <person name="Jin D."/>
            <person name="Llewellyn D."/>
            <person name="Showmaker K.C."/>
            <person name="Shu S."/>
            <person name="Udall J."/>
            <person name="Yoo M.J."/>
            <person name="Byers R."/>
            <person name="Chen W."/>
            <person name="Doron-Faigenboim A."/>
            <person name="Duke M.V."/>
            <person name="Gong L."/>
            <person name="Grimwood J."/>
            <person name="Grover C."/>
            <person name="Grupp K."/>
            <person name="Hu G."/>
            <person name="Lee T.H."/>
            <person name="Li J."/>
            <person name="Lin L."/>
            <person name="Liu T."/>
            <person name="Marler B.S."/>
            <person name="Page J.T."/>
            <person name="Roberts A.W."/>
            <person name="Romanel E."/>
            <person name="Sanders W.S."/>
            <person name="Szadkowski E."/>
            <person name="Tan X."/>
            <person name="Tang H."/>
            <person name="Xu C."/>
            <person name="Wang J."/>
            <person name="Wang Z."/>
            <person name="Zhang D."/>
            <person name="Zhang L."/>
            <person name="Ashrafi H."/>
            <person name="Bedon F."/>
            <person name="Bowers J.E."/>
            <person name="Brubaker C.L."/>
            <person name="Chee P.W."/>
            <person name="Das S."/>
            <person name="Gingle A.R."/>
            <person name="Haigler C.H."/>
            <person name="Harker D."/>
            <person name="Hoffmann L.V."/>
            <person name="Hovav R."/>
            <person name="Jones D.C."/>
            <person name="Lemke C."/>
            <person name="Mansoor S."/>
            <person name="ur Rahman M."/>
            <person name="Rainville L.N."/>
            <person name="Rambani A."/>
            <person name="Reddy U.K."/>
            <person name="Rong J.K."/>
            <person name="Saranga Y."/>
            <person name="Scheffler B.E."/>
            <person name="Scheffler J.A."/>
            <person name="Stelly D.M."/>
            <person name="Triplett B.A."/>
            <person name="Van Deynze A."/>
            <person name="Vaslin M.F."/>
            <person name="Waghmare V.N."/>
            <person name="Walford S.A."/>
            <person name="Wright R.J."/>
            <person name="Zaki E.A."/>
            <person name="Zhang T."/>
            <person name="Dennis E.S."/>
            <person name="Mayer K.F."/>
            <person name="Peterson D.G."/>
            <person name="Rokhsar D.S."/>
            <person name="Wang X."/>
            <person name="Schmutz J."/>
        </authorList>
    </citation>
    <scope>NUCLEOTIDE SEQUENCE [LARGE SCALE GENOMIC DNA]</scope>
</reference>
<accession>A0A0D2TEY7</accession>
<evidence type="ECO:0000256" key="10">
    <source>
        <dbReference type="ARBA" id="ARBA00049299"/>
    </source>
</evidence>
<dbReference type="GO" id="GO:0004708">
    <property type="term" value="F:MAP kinase kinase activity"/>
    <property type="evidence" value="ECO:0007669"/>
    <property type="project" value="UniProtKB-EC"/>
</dbReference>
<keyword evidence="2" id="KW-0597">Phosphoprotein</keyword>
<dbReference type="Proteomes" id="UP000032304">
    <property type="component" value="Chromosome 8"/>
</dbReference>
<dbReference type="Pfam" id="PF00069">
    <property type="entry name" value="Pkinase"/>
    <property type="match status" value="1"/>
</dbReference>
<sequence>MAIVRHQRHINLRLALPYVTDRRPRFPLPLPPSESTTTAVAASTVNIPATELERLGVLGHGNGGTVYKVQDKRTSKIYALKVIHHGGDETTRRKVYKEIDILRKTDSPHVVRCYETYEKPWGDVAILMEYVDAGNLATLRRKKGTLSDPELADITRQILKGLSYLHGNKIIHLDIKPSNLLVNDKMQVKIADFGESMIMDRTSDLCNSYVGTCAYMSPERFDPNVNGGNYNLFLADIWSLGVTLMELYVGHFPLLPAGKKPDWPSLMCAICFDDPPTLPPTASDELRNFLECCLQKDPSKRWTAFQLLEHPFLIKYTANDD</sequence>
<dbReference type="InterPro" id="IPR017441">
    <property type="entry name" value="Protein_kinase_ATP_BS"/>
</dbReference>
<feature type="domain" description="Protein kinase" evidence="14">
    <location>
        <begin position="52"/>
        <end position="313"/>
    </location>
</feature>
<name>A0A0D2TEY7_GOSRA</name>
<dbReference type="PROSITE" id="PS00107">
    <property type="entry name" value="PROTEIN_KINASE_ATP"/>
    <property type="match status" value="1"/>
</dbReference>
<dbReference type="EMBL" id="JABEZZ010000008">
    <property type="protein sequence ID" value="MBA0593766.1"/>
    <property type="molecule type" value="Genomic_DNA"/>
</dbReference>
<evidence type="ECO:0000256" key="9">
    <source>
        <dbReference type="ARBA" id="ARBA00049014"/>
    </source>
</evidence>
<dbReference type="SUPFAM" id="SSF56112">
    <property type="entry name" value="Protein kinase-like (PK-like)"/>
    <property type="match status" value="1"/>
</dbReference>
<reference evidence="16 18" key="2">
    <citation type="journal article" date="2019" name="Genome Biol. Evol.">
        <title>Insights into the evolution of the New World diploid cottons (Gossypium, subgenus Houzingenia) based on genome sequencing.</title>
        <authorList>
            <person name="Grover C.E."/>
            <person name="Arick M.A. 2nd"/>
            <person name="Thrash A."/>
            <person name="Conover J.L."/>
            <person name="Sanders W.S."/>
            <person name="Peterson D.G."/>
            <person name="Frelichowski J.E."/>
            <person name="Scheffler J.A."/>
            <person name="Scheffler B.E."/>
            <person name="Wendel J.F."/>
        </authorList>
    </citation>
    <scope>NUCLEOTIDE SEQUENCE [LARGE SCALE GENOMIC DNA]</scope>
    <source>
        <strain evidence="16">8</strain>
        <tissue evidence="16">Leaf</tissue>
    </source>
</reference>
<dbReference type="OMA" id="RADCEFR"/>
<dbReference type="AlphaFoldDB" id="A0A0D2TEY7"/>
<dbReference type="eggNOG" id="KOG0581">
    <property type="taxonomic scope" value="Eukaryota"/>
</dbReference>
<dbReference type="EC" id="2.7.12.2" evidence="8"/>
<evidence type="ECO:0000256" key="1">
    <source>
        <dbReference type="ARBA" id="ARBA00022527"/>
    </source>
</evidence>
<feature type="binding site" evidence="12">
    <location>
        <position position="81"/>
    </location>
    <ligand>
        <name>ATP</name>
        <dbReference type="ChEBI" id="CHEBI:30616"/>
    </ligand>
</feature>
<evidence type="ECO:0000256" key="6">
    <source>
        <dbReference type="ARBA" id="ARBA00022840"/>
    </source>
</evidence>
<keyword evidence="3" id="KW-0808">Transferase</keyword>
<evidence type="ECO:0000313" key="18">
    <source>
        <dbReference type="Proteomes" id="UP000593578"/>
    </source>
</evidence>
<dbReference type="GO" id="GO:0051707">
    <property type="term" value="P:response to other organism"/>
    <property type="evidence" value="ECO:0007669"/>
    <property type="project" value="UniProtKB-ARBA"/>
</dbReference>
<protein>
    <recommendedName>
        <fullName evidence="8">mitogen-activated protein kinase kinase</fullName>
        <ecNumber evidence="8">2.7.12.2</ecNumber>
    </recommendedName>
</protein>
<comment type="catalytic activity">
    <reaction evidence="9">
        <text>L-seryl-[protein] + ATP = O-phospho-L-seryl-[protein] + ADP + H(+)</text>
        <dbReference type="Rhea" id="RHEA:17989"/>
        <dbReference type="Rhea" id="RHEA-COMP:9863"/>
        <dbReference type="Rhea" id="RHEA-COMP:11604"/>
        <dbReference type="ChEBI" id="CHEBI:15378"/>
        <dbReference type="ChEBI" id="CHEBI:29999"/>
        <dbReference type="ChEBI" id="CHEBI:30616"/>
        <dbReference type="ChEBI" id="CHEBI:83421"/>
        <dbReference type="ChEBI" id="CHEBI:456216"/>
        <dbReference type="EC" id="2.7.12.2"/>
    </reaction>
</comment>
<dbReference type="PROSITE" id="PS00108">
    <property type="entry name" value="PROTEIN_KINASE_ST"/>
    <property type="match status" value="1"/>
</dbReference>
<dbReference type="FunFam" id="1.10.510.10:FF:000350">
    <property type="entry name" value="Mitogen-activated protein kinase 2"/>
    <property type="match status" value="1"/>
</dbReference>
<keyword evidence="1 13" id="KW-0723">Serine/threonine-protein kinase</keyword>
<dbReference type="STRING" id="29730.A0A0D2TEY7"/>
<dbReference type="InterPro" id="IPR011009">
    <property type="entry name" value="Kinase-like_dom_sf"/>
</dbReference>
<comment type="similarity">
    <text evidence="7">Belongs to the protein kinase superfamily. STE Ser/Thr protein kinase family. MAP kinase kinase subfamily.</text>
</comment>
<proteinExistence type="inferred from homology"/>
<dbReference type="Gene3D" id="1.10.510.10">
    <property type="entry name" value="Transferase(Phosphotransferase) domain 1"/>
    <property type="match status" value="1"/>
</dbReference>
<dbReference type="SMART" id="SM00220">
    <property type="entry name" value="S_TKc"/>
    <property type="match status" value="1"/>
</dbReference>
<evidence type="ECO:0000256" key="11">
    <source>
        <dbReference type="ARBA" id="ARBA00051693"/>
    </source>
</evidence>
<dbReference type="GO" id="GO:0006950">
    <property type="term" value="P:response to stress"/>
    <property type="evidence" value="ECO:0007669"/>
    <property type="project" value="UniProtKB-ARBA"/>
</dbReference>
<dbReference type="Proteomes" id="UP000593578">
    <property type="component" value="Unassembled WGS sequence"/>
</dbReference>
<keyword evidence="5" id="KW-0418">Kinase</keyword>
<dbReference type="CDD" id="cd06623">
    <property type="entry name" value="PKc_MAPKK_plant_like"/>
    <property type="match status" value="1"/>
</dbReference>
<gene>
    <name evidence="15" type="ORF">B456_008G291800</name>
    <name evidence="16" type="ORF">Gorai_010698</name>
</gene>
<dbReference type="PANTHER" id="PTHR48013">
    <property type="entry name" value="DUAL SPECIFICITY MITOGEN-ACTIVATED PROTEIN KINASE KINASE 5-RELATED"/>
    <property type="match status" value="1"/>
</dbReference>
<evidence type="ECO:0000256" key="12">
    <source>
        <dbReference type="PROSITE-ProRule" id="PRU10141"/>
    </source>
</evidence>
<evidence type="ECO:0000256" key="5">
    <source>
        <dbReference type="ARBA" id="ARBA00022777"/>
    </source>
</evidence>
<dbReference type="EMBL" id="CM001747">
    <property type="protein sequence ID" value="KJB53071.1"/>
    <property type="molecule type" value="Genomic_DNA"/>
</dbReference>
<keyword evidence="17" id="KW-1185">Reference proteome</keyword>
<evidence type="ECO:0000256" key="8">
    <source>
        <dbReference type="ARBA" id="ARBA00038999"/>
    </source>
</evidence>
<dbReference type="OrthoDB" id="8693905at2759"/>
<evidence type="ECO:0000259" key="14">
    <source>
        <dbReference type="PROSITE" id="PS50011"/>
    </source>
</evidence>
<dbReference type="GO" id="GO:0005524">
    <property type="term" value="F:ATP binding"/>
    <property type="evidence" value="ECO:0007669"/>
    <property type="project" value="UniProtKB-UniRule"/>
</dbReference>
<evidence type="ECO:0000256" key="3">
    <source>
        <dbReference type="ARBA" id="ARBA00022679"/>
    </source>
</evidence>
<dbReference type="Gene3D" id="3.30.200.20">
    <property type="entry name" value="Phosphorylase Kinase, domain 1"/>
    <property type="match status" value="1"/>
</dbReference>
<comment type="catalytic activity">
    <reaction evidence="11">
        <text>L-tyrosyl-[protein] + ATP = O-phospho-L-tyrosyl-[protein] + ADP + H(+)</text>
        <dbReference type="Rhea" id="RHEA:10596"/>
        <dbReference type="Rhea" id="RHEA-COMP:10136"/>
        <dbReference type="Rhea" id="RHEA-COMP:20101"/>
        <dbReference type="ChEBI" id="CHEBI:15378"/>
        <dbReference type="ChEBI" id="CHEBI:30616"/>
        <dbReference type="ChEBI" id="CHEBI:46858"/>
        <dbReference type="ChEBI" id="CHEBI:61978"/>
        <dbReference type="ChEBI" id="CHEBI:456216"/>
        <dbReference type="EC" id="2.7.12.2"/>
    </reaction>
</comment>
<evidence type="ECO:0000256" key="4">
    <source>
        <dbReference type="ARBA" id="ARBA00022741"/>
    </source>
</evidence>
<dbReference type="InterPro" id="IPR008271">
    <property type="entry name" value="Ser/Thr_kinase_AS"/>
</dbReference>
<reference evidence="16" key="3">
    <citation type="submission" date="2020-04" db="EMBL/GenBank/DDBJ databases">
        <authorList>
            <person name="Grover C.E."/>
            <person name="Arick M.A. II"/>
            <person name="Thrash A."/>
            <person name="Conover J.L."/>
            <person name="Sanders W.S."/>
            <person name="Peterson D.G."/>
            <person name="Scheffler J.A."/>
            <person name="Scheffler B.E."/>
            <person name="Wendel J.F."/>
        </authorList>
    </citation>
    <scope>NUCLEOTIDE SEQUENCE</scope>
    <source>
        <strain evidence="16">8</strain>
        <tissue evidence="16">Leaf</tissue>
    </source>
</reference>
<comment type="catalytic activity">
    <reaction evidence="10">
        <text>L-threonyl-[protein] + ATP = O-phospho-L-threonyl-[protein] + ADP + H(+)</text>
        <dbReference type="Rhea" id="RHEA:46608"/>
        <dbReference type="Rhea" id="RHEA-COMP:11060"/>
        <dbReference type="Rhea" id="RHEA-COMP:11605"/>
        <dbReference type="ChEBI" id="CHEBI:15378"/>
        <dbReference type="ChEBI" id="CHEBI:30013"/>
        <dbReference type="ChEBI" id="CHEBI:30616"/>
        <dbReference type="ChEBI" id="CHEBI:61977"/>
        <dbReference type="ChEBI" id="CHEBI:456216"/>
        <dbReference type="EC" id="2.7.12.2"/>
    </reaction>
</comment>
<dbReference type="PROSITE" id="PS50011">
    <property type="entry name" value="PROTEIN_KINASE_DOM"/>
    <property type="match status" value="1"/>
</dbReference>
<organism evidence="15 17">
    <name type="scientific">Gossypium raimondii</name>
    <name type="common">Peruvian cotton</name>
    <name type="synonym">Gossypium klotzschianum subsp. raimondii</name>
    <dbReference type="NCBI Taxonomy" id="29730"/>
    <lineage>
        <taxon>Eukaryota</taxon>
        <taxon>Viridiplantae</taxon>
        <taxon>Streptophyta</taxon>
        <taxon>Embryophyta</taxon>
        <taxon>Tracheophyta</taxon>
        <taxon>Spermatophyta</taxon>
        <taxon>Magnoliopsida</taxon>
        <taxon>eudicotyledons</taxon>
        <taxon>Gunneridae</taxon>
        <taxon>Pentapetalae</taxon>
        <taxon>rosids</taxon>
        <taxon>malvids</taxon>
        <taxon>Malvales</taxon>
        <taxon>Malvaceae</taxon>
        <taxon>Malvoideae</taxon>
        <taxon>Gossypium</taxon>
    </lineage>
</organism>
<evidence type="ECO:0000313" key="17">
    <source>
        <dbReference type="Proteomes" id="UP000032304"/>
    </source>
</evidence>